<proteinExistence type="predicted"/>
<dbReference type="RefSeq" id="WP_069483235.1">
    <property type="nucleotide sequence ID" value="NZ_KV766182.1"/>
</dbReference>
<dbReference type="AlphaFoldDB" id="A0A1E4RAU9"/>
<protein>
    <submittedName>
        <fullName evidence="1">Glycosyl transferase family 2</fullName>
    </submittedName>
</protein>
<dbReference type="PANTHER" id="PTHR43179">
    <property type="entry name" value="RHAMNOSYLTRANSFERASE WBBL"/>
    <property type="match status" value="1"/>
</dbReference>
<evidence type="ECO:0000313" key="2">
    <source>
        <dbReference type="Proteomes" id="UP000094784"/>
    </source>
</evidence>
<dbReference type="Proteomes" id="UP000094784">
    <property type="component" value="Unassembled WGS sequence"/>
</dbReference>
<dbReference type="Gene3D" id="3.90.550.10">
    <property type="entry name" value="Spore Coat Polysaccharide Biosynthesis Protein SpsA, Chain A"/>
    <property type="match status" value="1"/>
</dbReference>
<evidence type="ECO:0000313" key="1">
    <source>
        <dbReference type="EMBL" id="ODV57597.1"/>
    </source>
</evidence>
<gene>
    <name evidence="1" type="ORF">BG258_02300</name>
</gene>
<dbReference type="InterPro" id="IPR029044">
    <property type="entry name" value="Nucleotide-diphossugar_trans"/>
</dbReference>
<sequence>MDLSIVIVNYNTKKLTIDCIQSVIKSNLSFLYEIFVVDNASSDGSIVQIQNLFPQVQTISNKENVGFSKANNQAIRECNGRYVLLLNSDTIVNENTLDKIICFMDRETNVGVVGCEVNLADGTLDKACHRGFPTPEASFYYMMGLAQKYPTSPKYNSYHKSYLNMKEIHDIDCLVGAFMMVRREVIEQVGLLDEEFFMYGEDIDWCYRIKEAGWRIVYNPTVSITHYKGASSRKKPFKIVYEFHRAMYLFHKKHYAKRYNFFVNSVVYTGITLKLTSATITNLLKRVH</sequence>
<keyword evidence="1" id="KW-0808">Transferase</keyword>
<reference evidence="1 2" key="1">
    <citation type="submission" date="2016-09" db="EMBL/GenBank/DDBJ databases">
        <title>Draft genome sequence of the soil isolate, Lysinibacillus fusiformis M5, a potential hypoxanthine producer.</title>
        <authorList>
            <person name="Gallegos-Monterrosa R."/>
            <person name="Maroti G."/>
            <person name="Balint B."/>
            <person name="Kovacs A.T."/>
        </authorList>
    </citation>
    <scope>NUCLEOTIDE SEQUENCE [LARGE SCALE GENOMIC DNA]</scope>
    <source>
        <strain evidence="1 2">M5</strain>
    </source>
</reference>
<comment type="caution">
    <text evidence="1">The sequence shown here is derived from an EMBL/GenBank/DDBJ whole genome shotgun (WGS) entry which is preliminary data.</text>
</comment>
<accession>A0A1E4RAU9</accession>
<dbReference type="Pfam" id="PF13641">
    <property type="entry name" value="Glyco_tranf_2_3"/>
    <property type="match status" value="1"/>
</dbReference>
<dbReference type="CDD" id="cd04186">
    <property type="entry name" value="GT_2_like_c"/>
    <property type="match status" value="1"/>
</dbReference>
<dbReference type="PANTHER" id="PTHR43179:SF7">
    <property type="entry name" value="RHAMNOSYLTRANSFERASE WBBL"/>
    <property type="match status" value="1"/>
</dbReference>
<dbReference type="OrthoDB" id="9771846at2"/>
<dbReference type="SUPFAM" id="SSF53448">
    <property type="entry name" value="Nucleotide-diphospho-sugar transferases"/>
    <property type="match status" value="1"/>
</dbReference>
<name>A0A1E4RAU9_9BACI</name>
<organism evidence="1 2">
    <name type="scientific">Lysinibacillus fusiformis</name>
    <dbReference type="NCBI Taxonomy" id="28031"/>
    <lineage>
        <taxon>Bacteria</taxon>
        <taxon>Bacillati</taxon>
        <taxon>Bacillota</taxon>
        <taxon>Bacilli</taxon>
        <taxon>Bacillales</taxon>
        <taxon>Bacillaceae</taxon>
        <taxon>Lysinibacillus</taxon>
    </lineage>
</organism>
<dbReference type="EMBL" id="MECQ01000001">
    <property type="protein sequence ID" value="ODV57597.1"/>
    <property type="molecule type" value="Genomic_DNA"/>
</dbReference>
<dbReference type="GO" id="GO:0016740">
    <property type="term" value="F:transferase activity"/>
    <property type="evidence" value="ECO:0007669"/>
    <property type="project" value="UniProtKB-KW"/>
</dbReference>